<evidence type="ECO:0000313" key="1">
    <source>
        <dbReference type="EMBL" id="DAD69972.1"/>
    </source>
</evidence>
<accession>A0A8S5LIS2</accession>
<sequence>MPRIDELTCRFCGADSRCKVEEVYLRPRTPPMFCVRCYNCGRAGKPKGTKKTAIRAWKKTK</sequence>
<dbReference type="EMBL" id="BK015858">
    <property type="protein sequence ID" value="DAD69972.1"/>
    <property type="molecule type" value="Genomic_DNA"/>
</dbReference>
<organism evidence="1">
    <name type="scientific">Caudovirales sp. ctFWA4</name>
    <dbReference type="NCBI Taxonomy" id="2827628"/>
    <lineage>
        <taxon>Viruses</taxon>
        <taxon>Duplodnaviria</taxon>
        <taxon>Heunggongvirae</taxon>
        <taxon>Uroviricota</taxon>
        <taxon>Caudoviricetes</taxon>
    </lineage>
</organism>
<proteinExistence type="predicted"/>
<reference evidence="1" key="1">
    <citation type="journal article" date="2021" name="Proc. Natl. Acad. Sci. U.S.A.">
        <title>A Catalog of Tens of Thousands of Viruses from Human Metagenomes Reveals Hidden Associations with Chronic Diseases.</title>
        <authorList>
            <person name="Tisza M.J."/>
            <person name="Buck C.B."/>
        </authorList>
    </citation>
    <scope>NUCLEOTIDE SEQUENCE</scope>
    <source>
        <strain evidence="1">CtFWA4</strain>
    </source>
</reference>
<name>A0A8S5LIS2_9CAUD</name>
<protein>
    <submittedName>
        <fullName evidence="1">Restriction alleviation protein</fullName>
    </submittedName>
</protein>